<evidence type="ECO:0000256" key="1">
    <source>
        <dbReference type="SAM" id="MobiDB-lite"/>
    </source>
</evidence>
<evidence type="ECO:0000313" key="3">
    <source>
        <dbReference type="Proteomes" id="UP001237642"/>
    </source>
</evidence>
<dbReference type="InterPro" id="IPR023214">
    <property type="entry name" value="HAD_sf"/>
</dbReference>
<comment type="caution">
    <text evidence="2">The sequence shown here is derived from an EMBL/GenBank/DDBJ whole genome shotgun (WGS) entry which is preliminary data.</text>
</comment>
<dbReference type="Gene3D" id="3.40.1110.10">
    <property type="entry name" value="Calcium-transporting ATPase, cytoplasmic domain N"/>
    <property type="match status" value="1"/>
</dbReference>
<accession>A0AAD8IT13</accession>
<dbReference type="SUPFAM" id="SSF51735">
    <property type="entry name" value="NAD(P)-binding Rossmann-fold domains"/>
    <property type="match status" value="1"/>
</dbReference>
<sequence length="180" mass="19923">MLMSQTVAIGLKKLRRRPPSSQDKQVPENTKDSAGGPWEFVGLMPLFDPPRHDRRALELGVSVKMITECNNMQLVMNVGGPDRLSRLQMAETVATVRGYKSSLLKPTSASLINRGVKSPVDISMDINKLIQTQGFSPMKFEEGIRLMLRMKVSDSYSHGYSAPGHDSSLDRMSPLFTSGI</sequence>
<name>A0AAD8IT13_9APIA</name>
<proteinExistence type="predicted"/>
<dbReference type="InterPro" id="IPR023299">
    <property type="entry name" value="ATPase_P-typ_cyto_dom_N"/>
</dbReference>
<dbReference type="Proteomes" id="UP001237642">
    <property type="component" value="Unassembled WGS sequence"/>
</dbReference>
<dbReference type="AlphaFoldDB" id="A0AAD8IT13"/>
<gene>
    <name evidence="2" type="ORF">POM88_018701</name>
</gene>
<keyword evidence="3" id="KW-1185">Reference proteome</keyword>
<reference evidence="2" key="1">
    <citation type="submission" date="2023-02" db="EMBL/GenBank/DDBJ databases">
        <title>Genome of toxic invasive species Heracleum sosnowskyi carries increased number of genes despite the absence of recent whole-genome duplications.</title>
        <authorList>
            <person name="Schelkunov M."/>
            <person name="Shtratnikova V."/>
            <person name="Makarenko M."/>
            <person name="Klepikova A."/>
            <person name="Omelchenko D."/>
            <person name="Novikova G."/>
            <person name="Obukhova E."/>
            <person name="Bogdanov V."/>
            <person name="Penin A."/>
            <person name="Logacheva M."/>
        </authorList>
    </citation>
    <scope>NUCLEOTIDE SEQUENCE</scope>
    <source>
        <strain evidence="2">Hsosn_3</strain>
        <tissue evidence="2">Leaf</tissue>
    </source>
</reference>
<organism evidence="2 3">
    <name type="scientific">Heracleum sosnowskyi</name>
    <dbReference type="NCBI Taxonomy" id="360622"/>
    <lineage>
        <taxon>Eukaryota</taxon>
        <taxon>Viridiplantae</taxon>
        <taxon>Streptophyta</taxon>
        <taxon>Embryophyta</taxon>
        <taxon>Tracheophyta</taxon>
        <taxon>Spermatophyta</taxon>
        <taxon>Magnoliopsida</taxon>
        <taxon>eudicotyledons</taxon>
        <taxon>Gunneridae</taxon>
        <taxon>Pentapetalae</taxon>
        <taxon>asterids</taxon>
        <taxon>campanulids</taxon>
        <taxon>Apiales</taxon>
        <taxon>Apiaceae</taxon>
        <taxon>Apioideae</taxon>
        <taxon>apioid superclade</taxon>
        <taxon>Tordylieae</taxon>
        <taxon>Tordyliinae</taxon>
        <taxon>Heracleum</taxon>
    </lineage>
</organism>
<protein>
    <submittedName>
        <fullName evidence="2">Uncharacterized protein</fullName>
    </submittedName>
</protein>
<dbReference type="PANTHER" id="PTHR43242:SF1">
    <property type="entry name" value="NAD(P)-BINDING ROSSMANN-FOLD SUPERFAMILY PROTEIN"/>
    <property type="match status" value="1"/>
</dbReference>
<dbReference type="GO" id="GO:0000166">
    <property type="term" value="F:nucleotide binding"/>
    <property type="evidence" value="ECO:0007669"/>
    <property type="project" value="InterPro"/>
</dbReference>
<dbReference type="PANTHER" id="PTHR43242">
    <property type="entry name" value="NAD(P)-BINDING ROSSMANN-FOLD SUPERFAMILY PROTEIN"/>
    <property type="match status" value="1"/>
</dbReference>
<dbReference type="InterPro" id="IPR036291">
    <property type="entry name" value="NAD(P)-bd_dom_sf"/>
</dbReference>
<feature type="region of interest" description="Disordered" evidence="1">
    <location>
        <begin position="1"/>
        <end position="37"/>
    </location>
</feature>
<reference evidence="2" key="2">
    <citation type="submission" date="2023-05" db="EMBL/GenBank/DDBJ databases">
        <authorList>
            <person name="Schelkunov M.I."/>
        </authorList>
    </citation>
    <scope>NUCLEOTIDE SEQUENCE</scope>
    <source>
        <strain evidence="2">Hsosn_3</strain>
        <tissue evidence="2">Leaf</tissue>
    </source>
</reference>
<dbReference type="Gene3D" id="3.40.50.1000">
    <property type="entry name" value="HAD superfamily/HAD-like"/>
    <property type="match status" value="1"/>
</dbReference>
<evidence type="ECO:0000313" key="2">
    <source>
        <dbReference type="EMBL" id="KAK1390523.1"/>
    </source>
</evidence>
<dbReference type="EMBL" id="JAUIZM010000004">
    <property type="protein sequence ID" value="KAK1390523.1"/>
    <property type="molecule type" value="Genomic_DNA"/>
</dbReference>